<dbReference type="GO" id="GO:0008298">
    <property type="term" value="P:intracellular mRNA localization"/>
    <property type="evidence" value="ECO:0007669"/>
    <property type="project" value="TreeGrafter"/>
</dbReference>
<reference evidence="3" key="1">
    <citation type="journal article" date="2014" name="Int. J. Syst. Evol. Microbiol.">
        <title>Complete genome sequence of Corynebacterium casei LMG S-19264T (=DSM 44701T), isolated from a smear-ripened cheese.</title>
        <authorList>
            <consortium name="US DOE Joint Genome Institute (JGI-PGF)"/>
            <person name="Walter F."/>
            <person name="Albersmeier A."/>
            <person name="Kalinowski J."/>
            <person name="Ruckert C."/>
        </authorList>
    </citation>
    <scope>NUCLEOTIDE SEQUENCE</scope>
    <source>
        <strain evidence="3">JCM 31740</strain>
    </source>
</reference>
<evidence type="ECO:0000313" key="3">
    <source>
        <dbReference type="EMBL" id="GGT95657.1"/>
    </source>
</evidence>
<feature type="compositionally biased region" description="Basic and acidic residues" evidence="2">
    <location>
        <begin position="262"/>
        <end position="278"/>
    </location>
</feature>
<evidence type="ECO:0000313" key="4">
    <source>
        <dbReference type="Proteomes" id="UP000616143"/>
    </source>
</evidence>
<dbReference type="GO" id="GO:0042175">
    <property type="term" value="C:nuclear outer membrane-endoplasmic reticulum membrane network"/>
    <property type="evidence" value="ECO:0007669"/>
    <property type="project" value="TreeGrafter"/>
</dbReference>
<reference evidence="3" key="2">
    <citation type="submission" date="2020-09" db="EMBL/GenBank/DDBJ databases">
        <authorList>
            <person name="Sun Q."/>
            <person name="Ohkuma M."/>
        </authorList>
    </citation>
    <scope>NUCLEOTIDE SEQUENCE</scope>
    <source>
        <strain evidence="3">JCM 31740</strain>
    </source>
</reference>
<dbReference type="EMBL" id="BMQS01000009">
    <property type="protein sequence ID" value="GGT95657.1"/>
    <property type="molecule type" value="Genomic_DNA"/>
</dbReference>
<dbReference type="Proteomes" id="UP000616143">
    <property type="component" value="Unassembled WGS sequence"/>
</dbReference>
<dbReference type="Pfam" id="PF23435">
    <property type="entry name" value="DUF7121"/>
    <property type="match status" value="1"/>
</dbReference>
<dbReference type="InterPro" id="IPR055545">
    <property type="entry name" value="DUF7121"/>
</dbReference>
<dbReference type="GO" id="GO:1990904">
    <property type="term" value="C:ribonucleoprotein complex"/>
    <property type="evidence" value="ECO:0007669"/>
    <property type="project" value="TreeGrafter"/>
</dbReference>
<accession>A0A830H0U0</accession>
<organism evidence="3 4">
    <name type="scientific">Sulfodiicoccus acidiphilus</name>
    <dbReference type="NCBI Taxonomy" id="1670455"/>
    <lineage>
        <taxon>Archaea</taxon>
        <taxon>Thermoproteota</taxon>
        <taxon>Thermoprotei</taxon>
        <taxon>Sulfolobales</taxon>
        <taxon>Sulfolobaceae</taxon>
        <taxon>Sulfodiicoccus</taxon>
    </lineage>
</organism>
<feature type="coiled-coil region" evidence="1">
    <location>
        <begin position="20"/>
        <end position="110"/>
    </location>
</feature>
<dbReference type="InterPro" id="IPR039604">
    <property type="entry name" value="Bfr1"/>
</dbReference>
<sequence length="304" mass="35760">MFFTRIVDMVSILMGESVEGEQLYKKITELKDEIIRLKGERNSAIEQIKKLRAEKAQKLETLRSLRETIDKIRENMKGKLDELQSLKAKKEELLNELNQMREALKVDDKAKTEGVSNLAAIQRRIRELEWQVQTNSLDIEEEKRLVKRIEELRKKENELKKYAKLKEKYKEGRAQLLAKKVELSTVRSKMTEIVGELKIQRELLEKKKAERDAIVNQIIELKKRIEELSAMIDKLGNDVSEKQKELGSAIEMSRRGSQTWSRQEEQRIMEKKKEEVKEKMKKTNRLSFHEFRILYDGAQGSDGE</sequence>
<evidence type="ECO:0000256" key="2">
    <source>
        <dbReference type="SAM" id="MobiDB-lite"/>
    </source>
</evidence>
<proteinExistence type="predicted"/>
<keyword evidence="1" id="KW-0175">Coiled coil</keyword>
<dbReference type="PANTHER" id="PTHR31027">
    <property type="entry name" value="NUCLEAR SEGREGATION PROTEIN BFR1"/>
    <property type="match status" value="1"/>
</dbReference>
<evidence type="ECO:0000256" key="1">
    <source>
        <dbReference type="SAM" id="Coils"/>
    </source>
</evidence>
<dbReference type="PANTHER" id="PTHR31027:SF2">
    <property type="entry name" value="LEBERCILIN DOMAIN-CONTAINING PROTEIN"/>
    <property type="match status" value="1"/>
</dbReference>
<dbReference type="GO" id="GO:0003729">
    <property type="term" value="F:mRNA binding"/>
    <property type="evidence" value="ECO:0007669"/>
    <property type="project" value="TreeGrafter"/>
</dbReference>
<feature type="coiled-coil region" evidence="1">
    <location>
        <begin position="139"/>
        <end position="175"/>
    </location>
</feature>
<comment type="caution">
    <text evidence="3">The sequence shown here is derived from an EMBL/GenBank/DDBJ whole genome shotgun (WGS) entry which is preliminary data.</text>
</comment>
<protein>
    <submittedName>
        <fullName evidence="3">Uncharacterized protein</fullName>
    </submittedName>
</protein>
<feature type="region of interest" description="Disordered" evidence="2">
    <location>
        <begin position="250"/>
        <end position="281"/>
    </location>
</feature>
<gene>
    <name evidence="3" type="ORF">GCM10007116_11590</name>
</gene>
<dbReference type="AlphaFoldDB" id="A0A830H0U0"/>
<name>A0A830H0U0_9CREN</name>